<feature type="domain" description="Glycoside hydrolase family 20 catalytic" evidence="4">
    <location>
        <begin position="5"/>
        <end position="200"/>
    </location>
</feature>
<evidence type="ECO:0000256" key="2">
    <source>
        <dbReference type="ARBA" id="ARBA00022801"/>
    </source>
</evidence>
<sequence length="221" mass="25672">MSGEKGHNTLDYTNKNTLDFVEKLYQEYLPIFAEQERKIFHIGGDEFYVLPEKSNVEFVNFMNQLNRFLNKKGFTTRIWNDGFTKADLSSFDKNLEVTYWSLTGIADKDDVSEKSLRSKEYKATAQEISNAGFRLLNFNAYYNYLVPSEKVLSDEALHYTINDLLTHWEIDEFELNTNEKLNSLDNVVGSAVSIWGEEAKEFSDSEIFEQTKRVVSAFLEK</sequence>
<name>A0A1T4M3B6_9ENTE</name>
<keyword evidence="6" id="KW-1185">Reference proteome</keyword>
<dbReference type="InterPro" id="IPR017853">
    <property type="entry name" value="GH"/>
</dbReference>
<comment type="similarity">
    <text evidence="1">Belongs to the glycosyl hydrolase 20 family.</text>
</comment>
<dbReference type="PANTHER" id="PTHR43678:SF1">
    <property type="entry name" value="BETA-N-ACETYLHEXOSAMINIDASE"/>
    <property type="match status" value="1"/>
</dbReference>
<feature type="active site" description="Proton donor" evidence="3">
    <location>
        <position position="46"/>
    </location>
</feature>
<dbReference type="EMBL" id="FUXI01000008">
    <property type="protein sequence ID" value="SJZ61385.1"/>
    <property type="molecule type" value="Genomic_DNA"/>
</dbReference>
<evidence type="ECO:0000313" key="5">
    <source>
        <dbReference type="EMBL" id="SJZ61385.1"/>
    </source>
</evidence>
<dbReference type="Gene3D" id="3.20.20.80">
    <property type="entry name" value="Glycosidases"/>
    <property type="match status" value="1"/>
</dbReference>
<dbReference type="GO" id="GO:0004563">
    <property type="term" value="F:beta-N-acetylhexosaminidase activity"/>
    <property type="evidence" value="ECO:0007669"/>
    <property type="project" value="InterPro"/>
</dbReference>
<dbReference type="InterPro" id="IPR052764">
    <property type="entry name" value="GH20_Enzymes"/>
</dbReference>
<dbReference type="SUPFAM" id="SSF51445">
    <property type="entry name" value="(Trans)glycosidases"/>
    <property type="match status" value="1"/>
</dbReference>
<evidence type="ECO:0000259" key="4">
    <source>
        <dbReference type="Pfam" id="PF00728"/>
    </source>
</evidence>
<dbReference type="GO" id="GO:0005975">
    <property type="term" value="P:carbohydrate metabolic process"/>
    <property type="evidence" value="ECO:0007669"/>
    <property type="project" value="InterPro"/>
</dbReference>
<accession>A0A1T4M3B6</accession>
<proteinExistence type="inferred from homology"/>
<dbReference type="PANTHER" id="PTHR43678">
    <property type="entry name" value="PUTATIVE (AFU_ORTHOLOGUE AFUA_2G00640)-RELATED"/>
    <property type="match status" value="1"/>
</dbReference>
<dbReference type="AlphaFoldDB" id="A0A1T4M3B6"/>
<evidence type="ECO:0000313" key="6">
    <source>
        <dbReference type="Proteomes" id="UP000190328"/>
    </source>
</evidence>
<organism evidence="5 6">
    <name type="scientific">Pilibacter termitis</name>
    <dbReference type="NCBI Taxonomy" id="263852"/>
    <lineage>
        <taxon>Bacteria</taxon>
        <taxon>Bacillati</taxon>
        <taxon>Bacillota</taxon>
        <taxon>Bacilli</taxon>
        <taxon>Lactobacillales</taxon>
        <taxon>Enterococcaceae</taxon>
        <taxon>Pilibacter</taxon>
    </lineage>
</organism>
<dbReference type="STRING" id="263852.SAMN02745116_00903"/>
<dbReference type="InterPro" id="IPR025705">
    <property type="entry name" value="Beta_hexosaminidase_sua/sub"/>
</dbReference>
<dbReference type="InterPro" id="IPR015883">
    <property type="entry name" value="Glyco_hydro_20_cat"/>
</dbReference>
<reference evidence="5 6" key="1">
    <citation type="submission" date="2017-02" db="EMBL/GenBank/DDBJ databases">
        <authorList>
            <person name="Peterson S.W."/>
        </authorList>
    </citation>
    <scope>NUCLEOTIDE SEQUENCE [LARGE SCALE GENOMIC DNA]</scope>
    <source>
        <strain evidence="5 6">ATCC BAA-1030</strain>
    </source>
</reference>
<dbReference type="PRINTS" id="PR00738">
    <property type="entry name" value="GLHYDRLASE20"/>
</dbReference>
<protein>
    <submittedName>
        <fullName evidence="5">Glycosyl hydrolase family 20, catalytic domain</fullName>
    </submittedName>
</protein>
<keyword evidence="2 5" id="KW-0378">Hydrolase</keyword>
<dbReference type="Pfam" id="PF00728">
    <property type="entry name" value="Glyco_hydro_20"/>
    <property type="match status" value="1"/>
</dbReference>
<dbReference type="Proteomes" id="UP000190328">
    <property type="component" value="Unassembled WGS sequence"/>
</dbReference>
<evidence type="ECO:0000256" key="3">
    <source>
        <dbReference type="PIRSR" id="PIRSR625705-1"/>
    </source>
</evidence>
<evidence type="ECO:0000256" key="1">
    <source>
        <dbReference type="ARBA" id="ARBA00006285"/>
    </source>
</evidence>
<gene>
    <name evidence="5" type="ORF">SAMN02745116_00903</name>
</gene>